<keyword evidence="2" id="KW-1133">Transmembrane helix</keyword>
<comment type="caution">
    <text evidence="3">The sequence shown here is derived from an EMBL/GenBank/DDBJ whole genome shotgun (WGS) entry which is preliminary data.</text>
</comment>
<gene>
    <name evidence="3" type="ORF">FLACHUCJ7_01114</name>
</gene>
<feature type="region of interest" description="Disordered" evidence="1">
    <location>
        <begin position="57"/>
        <end position="140"/>
    </location>
</feature>
<dbReference type="Proteomes" id="UP000556700">
    <property type="component" value="Unassembled WGS sequence"/>
</dbReference>
<feature type="compositionally biased region" description="Basic and acidic residues" evidence="1">
    <location>
        <begin position="57"/>
        <end position="66"/>
    </location>
</feature>
<keyword evidence="4" id="KW-1185">Reference proteome</keyword>
<dbReference type="EMBL" id="CAIJDO010000097">
    <property type="protein sequence ID" value="CAD0002902.1"/>
    <property type="molecule type" value="Genomic_DNA"/>
</dbReference>
<feature type="compositionally biased region" description="Basic and acidic residues" evidence="1">
    <location>
        <begin position="72"/>
        <end position="86"/>
    </location>
</feature>
<sequence length="230" mass="26452">MERKQTTIREKQNKIMLKYYSKIFLQALFIIIGTTLFSCTDKDNKKQNSEIKVVDAEKDVINKSEEIPDSSHLSKEDNPEHPEKNIELNNEEVISSPKKANQVKSVKPEENITSPEKNKKNSTSKKESLTNPEVPLNKNAEFPGGIDQFHSFFMKEYKKPEGVSYWKLNFTLAFAVEKNGTVSFLECSPAVEEPLEKEIIRVLNLCPKWQPGEFNGKKIRMQYSVPILLK</sequence>
<keyword evidence="2" id="KW-0812">Transmembrane</keyword>
<evidence type="ECO:0008006" key="5">
    <source>
        <dbReference type="Google" id="ProtNLM"/>
    </source>
</evidence>
<feature type="transmembrane region" description="Helical" evidence="2">
    <location>
        <begin position="20"/>
        <end position="38"/>
    </location>
</feature>
<evidence type="ECO:0000313" key="4">
    <source>
        <dbReference type="Proteomes" id="UP000556700"/>
    </source>
</evidence>
<dbReference type="AlphaFoldDB" id="A0A6V6YW43"/>
<dbReference type="RefSeq" id="WP_031454333.1">
    <property type="nucleotide sequence ID" value="NZ_CAIJDO010000097.1"/>
</dbReference>
<organism evidence="3 4">
    <name type="scientific">Flavobacterium chungangense</name>
    <dbReference type="NCBI Taxonomy" id="554283"/>
    <lineage>
        <taxon>Bacteria</taxon>
        <taxon>Pseudomonadati</taxon>
        <taxon>Bacteroidota</taxon>
        <taxon>Flavobacteriia</taxon>
        <taxon>Flavobacteriales</taxon>
        <taxon>Flavobacteriaceae</taxon>
        <taxon>Flavobacterium</taxon>
    </lineage>
</organism>
<proteinExistence type="predicted"/>
<evidence type="ECO:0000256" key="1">
    <source>
        <dbReference type="SAM" id="MobiDB-lite"/>
    </source>
</evidence>
<evidence type="ECO:0000256" key="2">
    <source>
        <dbReference type="SAM" id="Phobius"/>
    </source>
</evidence>
<name>A0A6V6YW43_9FLAO</name>
<reference evidence="3 4" key="1">
    <citation type="submission" date="2020-06" db="EMBL/GenBank/DDBJ databases">
        <authorList>
            <person name="Criscuolo A."/>
        </authorList>
    </citation>
    <scope>NUCLEOTIDE SEQUENCE [LARGE SCALE GENOMIC DNA]</scope>
    <source>
        <strain evidence="4">CIP 110025</strain>
    </source>
</reference>
<keyword evidence="2" id="KW-0472">Membrane</keyword>
<protein>
    <recommendedName>
        <fullName evidence="5">TonB C-terminal domain-containing protein</fullName>
    </recommendedName>
</protein>
<feature type="compositionally biased region" description="Basic and acidic residues" evidence="1">
    <location>
        <begin position="106"/>
        <end position="128"/>
    </location>
</feature>
<accession>A0A6V6YW43</accession>
<dbReference type="Gene3D" id="3.30.1150.10">
    <property type="match status" value="1"/>
</dbReference>
<evidence type="ECO:0000313" key="3">
    <source>
        <dbReference type="EMBL" id="CAD0002902.1"/>
    </source>
</evidence>